<protein>
    <submittedName>
        <fullName evidence="1">Uncharacterized protein</fullName>
    </submittedName>
</protein>
<name>A0A5N5QGJ3_9AGAM</name>
<reference evidence="1 2" key="1">
    <citation type="journal article" date="2019" name="Fungal Biol. Biotechnol.">
        <title>Draft genome sequence of fastidious pathogen Ceratobasidium theobromae, which causes vascular-streak dieback in Theobroma cacao.</title>
        <authorList>
            <person name="Ali S.S."/>
            <person name="Asman A."/>
            <person name="Shao J."/>
            <person name="Firmansyah A.P."/>
            <person name="Susilo A.W."/>
            <person name="Rosmana A."/>
            <person name="McMahon P."/>
            <person name="Junaid M."/>
            <person name="Guest D."/>
            <person name="Kheng T.Y."/>
            <person name="Meinhardt L.W."/>
            <person name="Bailey B.A."/>
        </authorList>
    </citation>
    <scope>NUCLEOTIDE SEQUENCE [LARGE SCALE GENOMIC DNA]</scope>
    <source>
        <strain evidence="1 2">CT2</strain>
    </source>
</reference>
<comment type="caution">
    <text evidence="1">The sequence shown here is derived from an EMBL/GenBank/DDBJ whole genome shotgun (WGS) entry which is preliminary data.</text>
</comment>
<evidence type="ECO:0000313" key="2">
    <source>
        <dbReference type="Proteomes" id="UP000383932"/>
    </source>
</evidence>
<dbReference type="EMBL" id="SSOP01000159">
    <property type="protein sequence ID" value="KAB5590576.1"/>
    <property type="molecule type" value="Genomic_DNA"/>
</dbReference>
<organism evidence="1 2">
    <name type="scientific">Ceratobasidium theobromae</name>
    <dbReference type="NCBI Taxonomy" id="1582974"/>
    <lineage>
        <taxon>Eukaryota</taxon>
        <taxon>Fungi</taxon>
        <taxon>Dikarya</taxon>
        <taxon>Basidiomycota</taxon>
        <taxon>Agaricomycotina</taxon>
        <taxon>Agaricomycetes</taxon>
        <taxon>Cantharellales</taxon>
        <taxon>Ceratobasidiaceae</taxon>
        <taxon>Ceratobasidium</taxon>
    </lineage>
</organism>
<accession>A0A5N5QGJ3</accession>
<gene>
    <name evidence="1" type="ORF">CTheo_5971</name>
</gene>
<dbReference type="OrthoDB" id="2593747at2759"/>
<evidence type="ECO:0000313" key="1">
    <source>
        <dbReference type="EMBL" id="KAB5590576.1"/>
    </source>
</evidence>
<keyword evidence="2" id="KW-1185">Reference proteome</keyword>
<proteinExistence type="predicted"/>
<dbReference type="AlphaFoldDB" id="A0A5N5QGJ3"/>
<sequence>MPDLHNHILSKLEEQRFGPNLKPKALRLLNWATGGPGHGTLFAAEPNLGKHKALVFGCFRVLVYRRLPLSQTEARELGTTLTSLIARVREHIRSMFFAPELLERYIAIDPSCSSKKLSRSTCRRVVIQGITENFIVDPSISGSRTSELDIFENLSSGGMCESCAPEIVTSIETLKEGKLDAEIAKCIGMRKTAFGFVTDLTA</sequence>
<dbReference type="Proteomes" id="UP000383932">
    <property type="component" value="Unassembled WGS sequence"/>
</dbReference>